<reference evidence="5 6" key="1">
    <citation type="submission" date="2018-08" db="EMBL/GenBank/DDBJ databases">
        <title>Aphanomyces genome sequencing and annotation.</title>
        <authorList>
            <person name="Minardi D."/>
            <person name="Oidtmann B."/>
            <person name="Van Der Giezen M."/>
            <person name="Studholme D.J."/>
        </authorList>
    </citation>
    <scope>NUCLEOTIDE SEQUENCE [LARGE SCALE GENOMIC DNA]</scope>
    <source>
        <strain evidence="4 6">Si</strain>
        <strain evidence="3 5">Yx</strain>
    </source>
</reference>
<evidence type="ECO:0000313" key="4">
    <source>
        <dbReference type="EMBL" id="RHY74108.1"/>
    </source>
</evidence>
<dbReference type="EMBL" id="QUTB01002026">
    <property type="protein sequence ID" value="RHY74108.1"/>
    <property type="molecule type" value="Genomic_DNA"/>
</dbReference>
<evidence type="ECO:0000259" key="2">
    <source>
        <dbReference type="PROSITE" id="PS50132"/>
    </source>
</evidence>
<feature type="transmembrane region" description="Helical" evidence="1">
    <location>
        <begin position="254"/>
        <end position="274"/>
    </location>
</feature>
<dbReference type="AlphaFoldDB" id="A0A397BVE4"/>
<dbReference type="Pfam" id="PF00615">
    <property type="entry name" value="RGS"/>
    <property type="match status" value="1"/>
</dbReference>
<evidence type="ECO:0000313" key="3">
    <source>
        <dbReference type="EMBL" id="RHY30567.1"/>
    </source>
</evidence>
<comment type="caution">
    <text evidence="3">The sequence shown here is derived from an EMBL/GenBank/DDBJ whole genome shotgun (WGS) entry which is preliminary data.</text>
</comment>
<dbReference type="PANTHER" id="PTHR10845">
    <property type="entry name" value="REGULATOR OF G PROTEIN SIGNALING"/>
    <property type="match status" value="1"/>
</dbReference>
<dbReference type="Proteomes" id="UP000266239">
    <property type="component" value="Unassembled WGS sequence"/>
</dbReference>
<feature type="transmembrane region" description="Helical" evidence="1">
    <location>
        <begin position="13"/>
        <end position="34"/>
    </location>
</feature>
<name>A0A397BVE4_APHAT</name>
<dbReference type="InterPro" id="IPR016137">
    <property type="entry name" value="RGS"/>
</dbReference>
<dbReference type="EMBL" id="QUTA01001765">
    <property type="protein sequence ID" value="RHY30567.1"/>
    <property type="molecule type" value="Genomic_DNA"/>
</dbReference>
<feature type="transmembrane region" description="Helical" evidence="1">
    <location>
        <begin position="81"/>
        <end position="105"/>
    </location>
</feature>
<sequence>METNLYEIEPGPLGVYVVLVFVSCCLPVAIGVFVRRRQFPTIRYANPRQTAFCSSMAAVLSLGGSCMLLNQHAVACGTFNAFLFVFVVVTLFGLALNQLTLVLTFNLTQHLVNHHADTSDQNKAKSVVRIMRLRRLLQPRAIVVKWMVGTLLWLLPPVAILDHASVAHMQSLSVADCIEIPLNVAMNFVLLALVGVFIASFGVLAHYLSKVIDNFGLRRRYQTMGRLLAVLFVLEAIAIEYRETYWVATYKLRYVILPIAGFVVVGCQVVWPLVHSRHELPVHFTVAEGHGSKLAVLEDYLATPDGYLMFSAFARLEFSFENVVAWKAAFEFRLHGGGDAYAIYKAYMAVGAPMETNIPDALRQHYHRIFAKDRKGKVVLGLASAIDHDSAVFDLFRDAILKLMALDTLPRFQHHALGQHYDTFAQSQAQERLLSNVLKSLDQLGNPIAMDRSLTQHMPLDK</sequence>
<keyword evidence="1" id="KW-0472">Membrane</keyword>
<dbReference type="SUPFAM" id="SSF48097">
    <property type="entry name" value="Regulator of G-protein signaling, RGS"/>
    <property type="match status" value="1"/>
</dbReference>
<dbReference type="InterPro" id="IPR044926">
    <property type="entry name" value="RGS_subdomain_2"/>
</dbReference>
<dbReference type="PANTHER" id="PTHR10845:SF192">
    <property type="entry name" value="DOUBLE HIT, ISOFORM B"/>
    <property type="match status" value="1"/>
</dbReference>
<dbReference type="VEuPathDB" id="FungiDB:H257_08572"/>
<gene>
    <name evidence="3" type="ORF">DYB25_013583</name>
    <name evidence="4" type="ORF">DYB34_013629</name>
</gene>
<dbReference type="PROSITE" id="PS50132">
    <property type="entry name" value="RGS"/>
    <property type="match status" value="1"/>
</dbReference>
<dbReference type="Proteomes" id="UP000283543">
    <property type="component" value="Unassembled WGS sequence"/>
</dbReference>
<proteinExistence type="predicted"/>
<feature type="transmembrane region" description="Helical" evidence="1">
    <location>
        <begin position="55"/>
        <end position="75"/>
    </location>
</feature>
<evidence type="ECO:0000313" key="6">
    <source>
        <dbReference type="Proteomes" id="UP000283543"/>
    </source>
</evidence>
<keyword evidence="1" id="KW-0812">Transmembrane</keyword>
<organism evidence="3 5">
    <name type="scientific">Aphanomyces astaci</name>
    <name type="common">Crayfish plague agent</name>
    <dbReference type="NCBI Taxonomy" id="112090"/>
    <lineage>
        <taxon>Eukaryota</taxon>
        <taxon>Sar</taxon>
        <taxon>Stramenopiles</taxon>
        <taxon>Oomycota</taxon>
        <taxon>Saprolegniomycetes</taxon>
        <taxon>Saprolegniales</taxon>
        <taxon>Verrucalvaceae</taxon>
        <taxon>Aphanomyces</taxon>
    </lineage>
</organism>
<dbReference type="Gene3D" id="1.10.167.10">
    <property type="entry name" value="Regulator of G-protein Signalling 4, domain 2"/>
    <property type="match status" value="1"/>
</dbReference>
<accession>A0A397BVE4</accession>
<evidence type="ECO:0000256" key="1">
    <source>
        <dbReference type="SAM" id="Phobius"/>
    </source>
</evidence>
<protein>
    <recommendedName>
        <fullName evidence="2">RGS domain-containing protein</fullName>
    </recommendedName>
</protein>
<feature type="domain" description="RGS" evidence="2">
    <location>
        <begin position="296"/>
        <end position="412"/>
    </location>
</feature>
<evidence type="ECO:0000313" key="5">
    <source>
        <dbReference type="Proteomes" id="UP000266239"/>
    </source>
</evidence>
<feature type="transmembrane region" description="Helical" evidence="1">
    <location>
        <begin position="180"/>
        <end position="204"/>
    </location>
</feature>
<dbReference type="InterPro" id="IPR036305">
    <property type="entry name" value="RGS_sf"/>
</dbReference>
<keyword evidence="1" id="KW-1133">Transmembrane helix</keyword>
<feature type="transmembrane region" description="Helical" evidence="1">
    <location>
        <begin position="141"/>
        <end position="160"/>
    </location>
</feature>